<evidence type="ECO:0000256" key="4">
    <source>
        <dbReference type="ARBA" id="ARBA00022729"/>
    </source>
</evidence>
<dbReference type="GO" id="GO:0004065">
    <property type="term" value="F:arylsulfatase activity"/>
    <property type="evidence" value="ECO:0007669"/>
    <property type="project" value="UniProtKB-EC"/>
</dbReference>
<evidence type="ECO:0000313" key="10">
    <source>
        <dbReference type="Proteomes" id="UP000318704"/>
    </source>
</evidence>
<evidence type="ECO:0000256" key="7">
    <source>
        <dbReference type="SAM" id="SignalP"/>
    </source>
</evidence>
<dbReference type="GO" id="GO:0005737">
    <property type="term" value="C:cytoplasm"/>
    <property type="evidence" value="ECO:0007669"/>
    <property type="project" value="TreeGrafter"/>
</dbReference>
<dbReference type="Pfam" id="PF00884">
    <property type="entry name" value="Sulfatase"/>
    <property type="match status" value="1"/>
</dbReference>
<dbReference type="Proteomes" id="UP000318704">
    <property type="component" value="Chromosome"/>
</dbReference>
<gene>
    <name evidence="9" type="ORF">V144x_54720</name>
</gene>
<dbReference type="InterPro" id="IPR035874">
    <property type="entry name" value="IDS"/>
</dbReference>
<organism evidence="9 10">
    <name type="scientific">Gimesia aquarii</name>
    <dbReference type="NCBI Taxonomy" id="2527964"/>
    <lineage>
        <taxon>Bacteria</taxon>
        <taxon>Pseudomonadati</taxon>
        <taxon>Planctomycetota</taxon>
        <taxon>Planctomycetia</taxon>
        <taxon>Planctomycetales</taxon>
        <taxon>Planctomycetaceae</taxon>
        <taxon>Gimesia</taxon>
    </lineage>
</organism>
<keyword evidence="3" id="KW-0479">Metal-binding</keyword>
<dbReference type="AlphaFoldDB" id="A0A517W3Y3"/>
<evidence type="ECO:0000256" key="6">
    <source>
        <dbReference type="ARBA" id="ARBA00022837"/>
    </source>
</evidence>
<feature type="signal peptide" evidence="7">
    <location>
        <begin position="1"/>
        <end position="22"/>
    </location>
</feature>
<dbReference type="InterPro" id="IPR017850">
    <property type="entry name" value="Alkaline_phosphatase_core_sf"/>
</dbReference>
<dbReference type="CDD" id="cd16030">
    <property type="entry name" value="iduronate-2-sulfatase"/>
    <property type="match status" value="1"/>
</dbReference>
<reference evidence="9 10" key="1">
    <citation type="submission" date="2019-03" db="EMBL/GenBank/DDBJ databases">
        <title>Deep-cultivation of Planctomycetes and their phenomic and genomic characterization uncovers novel biology.</title>
        <authorList>
            <person name="Wiegand S."/>
            <person name="Jogler M."/>
            <person name="Boedeker C."/>
            <person name="Pinto D."/>
            <person name="Vollmers J."/>
            <person name="Rivas-Marin E."/>
            <person name="Kohn T."/>
            <person name="Peeters S.H."/>
            <person name="Heuer A."/>
            <person name="Rast P."/>
            <person name="Oberbeckmann S."/>
            <person name="Bunk B."/>
            <person name="Jeske O."/>
            <person name="Meyerdierks A."/>
            <person name="Storesund J.E."/>
            <person name="Kallscheuer N."/>
            <person name="Luecker S."/>
            <person name="Lage O.M."/>
            <person name="Pohl T."/>
            <person name="Merkel B.J."/>
            <person name="Hornburger P."/>
            <person name="Mueller R.-W."/>
            <person name="Bruemmer F."/>
            <person name="Labrenz M."/>
            <person name="Spormann A.M."/>
            <person name="Op den Camp H."/>
            <person name="Overmann J."/>
            <person name="Amann R."/>
            <person name="Jetten M.S.M."/>
            <person name="Mascher T."/>
            <person name="Medema M.H."/>
            <person name="Devos D.P."/>
            <person name="Kaster A.-K."/>
            <person name="Ovreas L."/>
            <person name="Rohde M."/>
            <person name="Galperin M.Y."/>
            <person name="Jogler C."/>
        </authorList>
    </citation>
    <scope>NUCLEOTIDE SEQUENCE [LARGE SCALE GENOMIC DNA]</scope>
    <source>
        <strain evidence="9 10">V144</strain>
    </source>
</reference>
<keyword evidence="4 7" id="KW-0732">Signal</keyword>
<dbReference type="InterPro" id="IPR000917">
    <property type="entry name" value="Sulfatase_N"/>
</dbReference>
<dbReference type="PANTHER" id="PTHR45953">
    <property type="entry name" value="IDURONATE 2-SULFATASE"/>
    <property type="match status" value="1"/>
</dbReference>
<evidence type="ECO:0000256" key="2">
    <source>
        <dbReference type="ARBA" id="ARBA00008779"/>
    </source>
</evidence>
<dbReference type="EC" id="3.1.6.1" evidence="9"/>
<dbReference type="RefSeq" id="WP_144989908.1">
    <property type="nucleotide sequence ID" value="NZ_CP037920.1"/>
</dbReference>
<evidence type="ECO:0000256" key="5">
    <source>
        <dbReference type="ARBA" id="ARBA00022801"/>
    </source>
</evidence>
<dbReference type="Gene3D" id="3.40.720.10">
    <property type="entry name" value="Alkaline Phosphatase, subunit A"/>
    <property type="match status" value="1"/>
</dbReference>
<dbReference type="KEGG" id="gaw:V144x_54720"/>
<dbReference type="GO" id="GO:0046872">
    <property type="term" value="F:metal ion binding"/>
    <property type="evidence" value="ECO:0007669"/>
    <property type="project" value="UniProtKB-KW"/>
</dbReference>
<dbReference type="GO" id="GO:0004423">
    <property type="term" value="F:iduronate-2-sulfatase activity"/>
    <property type="evidence" value="ECO:0007669"/>
    <property type="project" value="InterPro"/>
</dbReference>
<evidence type="ECO:0000259" key="8">
    <source>
        <dbReference type="Pfam" id="PF00884"/>
    </source>
</evidence>
<dbReference type="PANTHER" id="PTHR45953:SF1">
    <property type="entry name" value="IDURONATE 2-SULFATASE"/>
    <property type="match status" value="1"/>
</dbReference>
<name>A0A517W3Y3_9PLAN</name>
<accession>A0A517W3Y3</accession>
<comment type="similarity">
    <text evidence="2">Belongs to the sulfatase family.</text>
</comment>
<comment type="cofactor">
    <cofactor evidence="1">
        <name>Ca(2+)</name>
        <dbReference type="ChEBI" id="CHEBI:29108"/>
    </cofactor>
</comment>
<protein>
    <submittedName>
        <fullName evidence="9">Arylsulfatase</fullName>
        <ecNumber evidence="9">3.1.6.1</ecNumber>
    </submittedName>
</protein>
<sequence precursor="true">MTKSFQTYIVAFLVFCWQPVGASAVDRPNILMIVVDDLRPMLGCYGDPRAQTPNIDRLAALGVVFERAYCQYAKCGPSRLSMMTGLRPDTIGVFDHRNDSATRFRKRRPDVVSMARWLKDHGYHTRGLGKIYHDGWDVASDWSSPAFPGRKREMWEIFDQSNPAGPTIVAERFACPVMQSPDVPDNHFFAGRMTDEAIRTLHKQKLGKPLFLAVGYRRPHLPFIAPKKYYDLHQPDKSWLAKNQRPPHNSPVMAWFNSDGYVKAALRAKLTMPNPPSREEGPLWNGYELRSYLGAPNQGLIDLEMQLKLLQAYAACVSYVDAQIGRLLHELEKTDRLSNTIIVLCSDHGWHLGEQSAWSKMTNFEIATRVPFLIVAPGIKPGRTRNLAELVDLYPTICELTGLKNPPHLEGESLVPSLRQPKQKRKSVALSQHTRFREKYIGRALRTDHYRFVVWFEKKNGRIIERELYDHQTDPLETQNIAGNPEQAERVKTLEAQLHRSFKLH</sequence>
<evidence type="ECO:0000256" key="3">
    <source>
        <dbReference type="ARBA" id="ARBA00022723"/>
    </source>
</evidence>
<proteinExistence type="inferred from homology"/>
<dbReference type="SUPFAM" id="SSF53649">
    <property type="entry name" value="Alkaline phosphatase-like"/>
    <property type="match status" value="1"/>
</dbReference>
<feature type="chain" id="PRO_5021715568" evidence="7">
    <location>
        <begin position="23"/>
        <end position="505"/>
    </location>
</feature>
<evidence type="ECO:0000313" key="9">
    <source>
        <dbReference type="EMBL" id="QDT99958.1"/>
    </source>
</evidence>
<dbReference type="EMBL" id="CP037920">
    <property type="protein sequence ID" value="QDT99958.1"/>
    <property type="molecule type" value="Genomic_DNA"/>
</dbReference>
<evidence type="ECO:0000256" key="1">
    <source>
        <dbReference type="ARBA" id="ARBA00001913"/>
    </source>
</evidence>
<keyword evidence="6" id="KW-0106">Calcium</keyword>
<keyword evidence="5 9" id="KW-0378">Hydrolase</keyword>
<feature type="domain" description="Sulfatase N-terminal" evidence="8">
    <location>
        <begin position="28"/>
        <end position="402"/>
    </location>
</feature>